<name>A0ABV3URL3_9CORY</name>
<evidence type="ECO:0000313" key="4">
    <source>
        <dbReference type="Proteomes" id="UP001558353"/>
    </source>
</evidence>
<feature type="signal peptide" evidence="2">
    <location>
        <begin position="1"/>
        <end position="21"/>
    </location>
</feature>
<feature type="compositionally biased region" description="Low complexity" evidence="1">
    <location>
        <begin position="44"/>
        <end position="59"/>
    </location>
</feature>
<keyword evidence="2" id="KW-0732">Signal</keyword>
<feature type="region of interest" description="Disordered" evidence="1">
    <location>
        <begin position="27"/>
        <end position="70"/>
    </location>
</feature>
<proteinExistence type="predicted"/>
<feature type="compositionally biased region" description="Acidic residues" evidence="1">
    <location>
        <begin position="204"/>
        <end position="218"/>
    </location>
</feature>
<feature type="chain" id="PRO_5045454322" description="Lipoprotein" evidence="2">
    <location>
        <begin position="22"/>
        <end position="245"/>
    </location>
</feature>
<accession>A0ABV3URL3</accession>
<feature type="compositionally biased region" description="Acidic residues" evidence="1">
    <location>
        <begin position="60"/>
        <end position="70"/>
    </location>
</feature>
<sequence>MNEHRALRRTAAALFLVPALAAGACSTGDDGASGAAAPDEANMGVESSEAGGGPSPSVGDDGDPIAEDDAPEPVAIDADAIQFELGGTQMLCWADADDGSDDSVFGCQGAAGWDATEGPSPASVLLFTVADDGEGEGKGEGDGDDRGGVGGGDADDAKEGVHAVQANAPETAWQIQGVRSGGRYLLGDATIDLTDRERLTFTVEVEDEDNDGGDEGNDGDGATGGDRAKTSKSGWVTVEDYGWDE</sequence>
<evidence type="ECO:0000256" key="1">
    <source>
        <dbReference type="SAM" id="MobiDB-lite"/>
    </source>
</evidence>
<dbReference type="EMBL" id="JAYWMA010000001">
    <property type="protein sequence ID" value="MEX3527729.1"/>
    <property type="molecule type" value="Genomic_DNA"/>
</dbReference>
<gene>
    <name evidence="3" type="ORF">VVR64_01405</name>
</gene>
<feature type="region of interest" description="Disordered" evidence="1">
    <location>
        <begin position="202"/>
        <end position="245"/>
    </location>
</feature>
<feature type="compositionally biased region" description="Low complexity" evidence="1">
    <location>
        <begin position="27"/>
        <end position="37"/>
    </location>
</feature>
<organism evidence="3 4">
    <name type="scientific">Corynebacterium xerosis</name>
    <dbReference type="NCBI Taxonomy" id="1725"/>
    <lineage>
        <taxon>Bacteria</taxon>
        <taxon>Bacillati</taxon>
        <taxon>Actinomycetota</taxon>
        <taxon>Actinomycetes</taxon>
        <taxon>Mycobacteriales</taxon>
        <taxon>Corynebacteriaceae</taxon>
        <taxon>Corynebacterium</taxon>
    </lineage>
</organism>
<dbReference type="PROSITE" id="PS51257">
    <property type="entry name" value="PROKAR_LIPOPROTEIN"/>
    <property type="match status" value="1"/>
</dbReference>
<dbReference type="RefSeq" id="WP_368521913.1">
    <property type="nucleotide sequence ID" value="NZ_JAYWMA010000001.1"/>
</dbReference>
<feature type="compositionally biased region" description="Basic and acidic residues" evidence="1">
    <location>
        <begin position="135"/>
        <end position="147"/>
    </location>
</feature>
<evidence type="ECO:0008006" key="5">
    <source>
        <dbReference type="Google" id="ProtNLM"/>
    </source>
</evidence>
<keyword evidence="4" id="KW-1185">Reference proteome</keyword>
<reference evidence="3 4" key="1">
    <citation type="journal article" date="2024" name="Fungal Genet. Biol.">
        <title>The porcine skin microbiome exhibits broad fungal antagonism.</title>
        <authorList>
            <person name="De La Cruz K.F."/>
            <person name="Townsend E.C."/>
            <person name="Alex Cheong J.Z."/>
            <person name="Salamzade R."/>
            <person name="Liu A."/>
            <person name="Sandstrom S."/>
            <person name="Davila E."/>
            <person name="Huang L."/>
            <person name="Xu K.H."/>
            <person name="Wu S.Y."/>
            <person name="Meudt J.J."/>
            <person name="Shanmuganayagam D."/>
            <person name="Gibson A.L.F."/>
            <person name="Kalan L.R."/>
        </authorList>
    </citation>
    <scope>NUCLEOTIDE SEQUENCE [LARGE SCALE GENOMIC DNA]</scope>
    <source>
        <strain evidence="3 4">LK2569</strain>
    </source>
</reference>
<evidence type="ECO:0000313" key="3">
    <source>
        <dbReference type="EMBL" id="MEX3527729.1"/>
    </source>
</evidence>
<dbReference type="Proteomes" id="UP001558353">
    <property type="component" value="Unassembled WGS sequence"/>
</dbReference>
<comment type="caution">
    <text evidence="3">The sequence shown here is derived from an EMBL/GenBank/DDBJ whole genome shotgun (WGS) entry which is preliminary data.</text>
</comment>
<feature type="region of interest" description="Disordered" evidence="1">
    <location>
        <begin position="132"/>
        <end position="168"/>
    </location>
</feature>
<evidence type="ECO:0000256" key="2">
    <source>
        <dbReference type="SAM" id="SignalP"/>
    </source>
</evidence>
<protein>
    <recommendedName>
        <fullName evidence="5">Lipoprotein</fullName>
    </recommendedName>
</protein>